<organism evidence="2 3">
    <name type="scientific">Papilio machaon</name>
    <name type="common">Old World swallowtail butterfly</name>
    <dbReference type="NCBI Taxonomy" id="76193"/>
    <lineage>
        <taxon>Eukaryota</taxon>
        <taxon>Metazoa</taxon>
        <taxon>Ecdysozoa</taxon>
        <taxon>Arthropoda</taxon>
        <taxon>Hexapoda</taxon>
        <taxon>Insecta</taxon>
        <taxon>Pterygota</taxon>
        <taxon>Neoptera</taxon>
        <taxon>Endopterygota</taxon>
        <taxon>Lepidoptera</taxon>
        <taxon>Glossata</taxon>
        <taxon>Ditrysia</taxon>
        <taxon>Papilionoidea</taxon>
        <taxon>Papilionidae</taxon>
        <taxon>Papilioninae</taxon>
        <taxon>Papilio</taxon>
    </lineage>
</organism>
<keyword evidence="3" id="KW-1185">Reference proteome</keyword>
<dbReference type="Proteomes" id="UP000053240">
    <property type="component" value="Unassembled WGS sequence"/>
</dbReference>
<feature type="region of interest" description="Disordered" evidence="1">
    <location>
        <begin position="1"/>
        <end position="41"/>
    </location>
</feature>
<evidence type="ECO:0000256" key="1">
    <source>
        <dbReference type="SAM" id="MobiDB-lite"/>
    </source>
</evidence>
<dbReference type="AlphaFoldDB" id="A0A194QUM7"/>
<name>A0A194QUM7_PAPMA</name>
<feature type="compositionally biased region" description="Gly residues" evidence="1">
    <location>
        <begin position="1"/>
        <end position="19"/>
    </location>
</feature>
<evidence type="ECO:0000313" key="3">
    <source>
        <dbReference type="Proteomes" id="UP000053240"/>
    </source>
</evidence>
<gene>
    <name evidence="2" type="ORF">RR48_15313</name>
</gene>
<proteinExistence type="predicted"/>
<reference evidence="2 3" key="1">
    <citation type="journal article" date="2015" name="Nat. Commun.">
        <title>Outbred genome sequencing and CRISPR/Cas9 gene editing in butterflies.</title>
        <authorList>
            <person name="Li X."/>
            <person name="Fan D."/>
            <person name="Zhang W."/>
            <person name="Liu G."/>
            <person name="Zhang L."/>
            <person name="Zhao L."/>
            <person name="Fang X."/>
            <person name="Chen L."/>
            <person name="Dong Y."/>
            <person name="Chen Y."/>
            <person name="Ding Y."/>
            <person name="Zhao R."/>
            <person name="Feng M."/>
            <person name="Zhu Y."/>
            <person name="Feng Y."/>
            <person name="Jiang X."/>
            <person name="Zhu D."/>
            <person name="Xiang H."/>
            <person name="Feng X."/>
            <person name="Li S."/>
            <person name="Wang J."/>
            <person name="Zhang G."/>
            <person name="Kronforst M.R."/>
            <person name="Wang W."/>
        </authorList>
    </citation>
    <scope>NUCLEOTIDE SEQUENCE [LARGE SCALE GENOMIC DNA]</scope>
    <source>
        <strain evidence="2">Ya'a_city_454_Pm</strain>
        <tissue evidence="2">Whole body</tissue>
    </source>
</reference>
<dbReference type="InParanoid" id="A0A194QUM7"/>
<evidence type="ECO:0000313" key="2">
    <source>
        <dbReference type="EMBL" id="KPJ09172.1"/>
    </source>
</evidence>
<sequence>MTGCQGGGARVRGGEGAGCSGAAPAQHKAPSAPRGFSAHRDPRLLTRFRDSLPHYTADADPQHAIVYTCERGARPFSHAV</sequence>
<dbReference type="EMBL" id="KQ461108">
    <property type="protein sequence ID" value="KPJ09172.1"/>
    <property type="molecule type" value="Genomic_DNA"/>
</dbReference>
<protein>
    <submittedName>
        <fullName evidence="2">Uncharacterized protein</fullName>
    </submittedName>
</protein>
<accession>A0A194QUM7</accession>